<evidence type="ECO:0000313" key="2">
    <source>
        <dbReference type="EMBL" id="MCG7948178.1"/>
    </source>
</evidence>
<reference evidence="2" key="1">
    <citation type="journal article" date="2021" name="Proc. Natl. Acad. Sci. U.S.A.">
        <title>Global biogeography of chemosynthetic symbionts reveals both localized and globally distributed symbiont groups. .</title>
        <authorList>
            <person name="Osvatic J.T."/>
            <person name="Wilkins L.G.E."/>
            <person name="Leibrecht L."/>
            <person name="Leray M."/>
            <person name="Zauner S."/>
            <person name="Polzin J."/>
            <person name="Camacho Y."/>
            <person name="Gros O."/>
            <person name="van Gils J.A."/>
            <person name="Eisen J.A."/>
            <person name="Petersen J.M."/>
            <person name="Yuen B."/>
        </authorList>
    </citation>
    <scope>NUCLEOTIDE SEQUENCE</scope>
    <source>
        <strain evidence="2">MAGclacostrist064TRANS</strain>
    </source>
</reference>
<dbReference type="GO" id="GO:0003824">
    <property type="term" value="F:catalytic activity"/>
    <property type="evidence" value="ECO:0007669"/>
    <property type="project" value="InterPro"/>
</dbReference>
<gene>
    <name evidence="2" type="ORF">JAZ07_17690</name>
</gene>
<protein>
    <submittedName>
        <fullName evidence="2">MOSC domain-containing protein</fullName>
    </submittedName>
</protein>
<dbReference type="SUPFAM" id="SSF50800">
    <property type="entry name" value="PK beta-barrel domain-like"/>
    <property type="match status" value="1"/>
</dbReference>
<sequence length="166" mass="18082">MAKSLRALMSHLPQTGRVEWIGVRPARGETMRALDSVMIEIGTGLVGDRFKGRASSARQVTLIQYEHLQVVAGCLHRKTVEPEILRRNIVVSGINLLALKNKRFQLGEAILEFRGLCHPCSKMELALGEGGYNAMRGHGGIVASVLQAGKVDLHDQVVSLGDVTEC</sequence>
<dbReference type="Gene3D" id="2.40.33.20">
    <property type="entry name" value="PK beta-barrel domain-like"/>
    <property type="match status" value="1"/>
</dbReference>
<dbReference type="InterPro" id="IPR011037">
    <property type="entry name" value="Pyrv_Knase-like_insert_dom_sf"/>
</dbReference>
<dbReference type="Pfam" id="PF03473">
    <property type="entry name" value="MOSC"/>
    <property type="match status" value="1"/>
</dbReference>
<proteinExistence type="predicted"/>
<dbReference type="GO" id="GO:0030170">
    <property type="term" value="F:pyridoxal phosphate binding"/>
    <property type="evidence" value="ECO:0007669"/>
    <property type="project" value="InterPro"/>
</dbReference>
<organism evidence="2 3">
    <name type="scientific">Candidatus Thiodiazotropha taylori</name>
    <dbReference type="NCBI Taxonomy" id="2792791"/>
    <lineage>
        <taxon>Bacteria</taxon>
        <taxon>Pseudomonadati</taxon>
        <taxon>Pseudomonadota</taxon>
        <taxon>Gammaproteobacteria</taxon>
        <taxon>Chromatiales</taxon>
        <taxon>Sedimenticolaceae</taxon>
        <taxon>Candidatus Thiodiazotropha</taxon>
    </lineage>
</organism>
<feature type="domain" description="MOSC" evidence="1">
    <location>
        <begin position="31"/>
        <end position="160"/>
    </location>
</feature>
<dbReference type="InterPro" id="IPR052716">
    <property type="entry name" value="MOSC_domain"/>
</dbReference>
<dbReference type="InterPro" id="IPR005302">
    <property type="entry name" value="MoCF_Sase_C"/>
</dbReference>
<evidence type="ECO:0000313" key="3">
    <source>
        <dbReference type="Proteomes" id="UP000886667"/>
    </source>
</evidence>
<comment type="caution">
    <text evidence="2">The sequence shown here is derived from an EMBL/GenBank/DDBJ whole genome shotgun (WGS) entry which is preliminary data.</text>
</comment>
<dbReference type="PROSITE" id="PS51340">
    <property type="entry name" value="MOSC"/>
    <property type="match status" value="1"/>
</dbReference>
<name>A0A9E4N632_9GAMM</name>
<dbReference type="PANTHER" id="PTHR36930">
    <property type="entry name" value="METAL-SULFUR CLUSTER BIOSYNTHESIS PROTEINS YUAD-RELATED"/>
    <property type="match status" value="1"/>
</dbReference>
<dbReference type="AlphaFoldDB" id="A0A9E4N632"/>
<evidence type="ECO:0000259" key="1">
    <source>
        <dbReference type="PROSITE" id="PS51340"/>
    </source>
</evidence>
<dbReference type="PANTHER" id="PTHR36930:SF1">
    <property type="entry name" value="MOSC DOMAIN-CONTAINING PROTEIN"/>
    <property type="match status" value="1"/>
</dbReference>
<dbReference type="EMBL" id="JAEPCM010000639">
    <property type="protein sequence ID" value="MCG7948178.1"/>
    <property type="molecule type" value="Genomic_DNA"/>
</dbReference>
<accession>A0A9E4N632</accession>
<dbReference type="Proteomes" id="UP000886667">
    <property type="component" value="Unassembled WGS sequence"/>
</dbReference>
<dbReference type="GO" id="GO:0030151">
    <property type="term" value="F:molybdenum ion binding"/>
    <property type="evidence" value="ECO:0007669"/>
    <property type="project" value="InterPro"/>
</dbReference>